<name>A0A4C1TQJ1_EUMVA</name>
<dbReference type="OrthoDB" id="7339216at2759"/>
<evidence type="ECO:0000313" key="2">
    <source>
        <dbReference type="EMBL" id="GBP16252.1"/>
    </source>
</evidence>
<dbReference type="Pfam" id="PF06585">
    <property type="entry name" value="JHBP"/>
    <property type="match status" value="1"/>
</dbReference>
<keyword evidence="1" id="KW-0732">Signal</keyword>
<organism evidence="2 3">
    <name type="scientific">Eumeta variegata</name>
    <name type="common">Bagworm moth</name>
    <name type="synonym">Eumeta japonica</name>
    <dbReference type="NCBI Taxonomy" id="151549"/>
    <lineage>
        <taxon>Eukaryota</taxon>
        <taxon>Metazoa</taxon>
        <taxon>Ecdysozoa</taxon>
        <taxon>Arthropoda</taxon>
        <taxon>Hexapoda</taxon>
        <taxon>Insecta</taxon>
        <taxon>Pterygota</taxon>
        <taxon>Neoptera</taxon>
        <taxon>Endopterygota</taxon>
        <taxon>Lepidoptera</taxon>
        <taxon>Glossata</taxon>
        <taxon>Ditrysia</taxon>
        <taxon>Tineoidea</taxon>
        <taxon>Psychidae</taxon>
        <taxon>Oiketicinae</taxon>
        <taxon>Eumeta</taxon>
    </lineage>
</organism>
<dbReference type="AlphaFoldDB" id="A0A4C1TQJ1"/>
<dbReference type="PANTHER" id="PTHR11008">
    <property type="entry name" value="PROTEIN TAKEOUT-LIKE PROTEIN"/>
    <property type="match status" value="1"/>
</dbReference>
<dbReference type="PANTHER" id="PTHR11008:SF29">
    <property type="entry name" value="IP17226P"/>
    <property type="match status" value="1"/>
</dbReference>
<keyword evidence="3" id="KW-1185">Reference proteome</keyword>
<gene>
    <name evidence="2" type="ORF">EVAR_93621_1</name>
</gene>
<feature type="chain" id="PRO_5020022219" evidence="1">
    <location>
        <begin position="19"/>
        <end position="242"/>
    </location>
</feature>
<proteinExistence type="predicted"/>
<feature type="signal peptide" evidence="1">
    <location>
        <begin position="1"/>
        <end position="18"/>
    </location>
</feature>
<evidence type="ECO:0000313" key="3">
    <source>
        <dbReference type="Proteomes" id="UP000299102"/>
    </source>
</evidence>
<accession>A0A4C1TQJ1</accession>
<dbReference type="Gene3D" id="3.15.10.30">
    <property type="entry name" value="Haemolymph juvenile hormone binding protein"/>
    <property type="match status" value="1"/>
</dbReference>
<sequence>MKAVTVLLSCLLVAACWALPRSSVNSVIEYVFCPFAPALRAQERSAIVDSILQAMENARQDMIESGMEPMHVDEVEYDLIDLGLPGILEGLVRAKNAIIHGITTFRVENMNLALLTTTLTFDLHIDELDAIVEFFELIDGIVDGAAVSGKASGDVQVSNIHVNGRVRLSIGIITGISVRDVNFRLRVGGVKSNVVGEDVQGIGNQDVNEFIETQAMTIISKHESAITSAINAIVMDLLDTLL</sequence>
<dbReference type="PROSITE" id="PS51257">
    <property type="entry name" value="PROKAR_LIPOPROTEIN"/>
    <property type="match status" value="1"/>
</dbReference>
<dbReference type="InterPro" id="IPR010562">
    <property type="entry name" value="Haemolymph_juvenile_hormone-bd"/>
</dbReference>
<protein>
    <submittedName>
        <fullName evidence="2">Uncharacterized protein</fullName>
    </submittedName>
</protein>
<dbReference type="EMBL" id="BGZK01000078">
    <property type="protein sequence ID" value="GBP16252.1"/>
    <property type="molecule type" value="Genomic_DNA"/>
</dbReference>
<dbReference type="InterPro" id="IPR038606">
    <property type="entry name" value="To_sf"/>
</dbReference>
<reference evidence="2 3" key="1">
    <citation type="journal article" date="2019" name="Commun. Biol.">
        <title>The bagworm genome reveals a unique fibroin gene that provides high tensile strength.</title>
        <authorList>
            <person name="Kono N."/>
            <person name="Nakamura H."/>
            <person name="Ohtoshi R."/>
            <person name="Tomita M."/>
            <person name="Numata K."/>
            <person name="Arakawa K."/>
        </authorList>
    </citation>
    <scope>NUCLEOTIDE SEQUENCE [LARGE SCALE GENOMIC DNA]</scope>
</reference>
<dbReference type="Proteomes" id="UP000299102">
    <property type="component" value="Unassembled WGS sequence"/>
</dbReference>
<dbReference type="GO" id="GO:0005615">
    <property type="term" value="C:extracellular space"/>
    <property type="evidence" value="ECO:0007669"/>
    <property type="project" value="TreeGrafter"/>
</dbReference>
<comment type="caution">
    <text evidence="2">The sequence shown here is derived from an EMBL/GenBank/DDBJ whole genome shotgun (WGS) entry which is preliminary data.</text>
</comment>
<evidence type="ECO:0000256" key="1">
    <source>
        <dbReference type="SAM" id="SignalP"/>
    </source>
</evidence>